<dbReference type="Pfam" id="PF25597">
    <property type="entry name" value="SH3_retrovirus"/>
    <property type="match status" value="1"/>
</dbReference>
<keyword evidence="1" id="KW-0479">Metal-binding</keyword>
<dbReference type="InterPro" id="IPR057670">
    <property type="entry name" value="SH3_retrovirus"/>
</dbReference>
<evidence type="ECO:0008006" key="8">
    <source>
        <dbReference type="Google" id="ProtNLM"/>
    </source>
</evidence>
<keyword evidence="2" id="KW-0378">Hydrolase</keyword>
<dbReference type="EMBL" id="JAUUTY010000003">
    <property type="protein sequence ID" value="KAK1664315.1"/>
    <property type="molecule type" value="Genomic_DNA"/>
</dbReference>
<dbReference type="InterPro" id="IPR036397">
    <property type="entry name" value="RNaseH_sf"/>
</dbReference>
<gene>
    <name evidence="6" type="ORF">QYE76_052474</name>
</gene>
<dbReference type="AlphaFoldDB" id="A0AAD8WLK9"/>
<evidence type="ECO:0000259" key="4">
    <source>
        <dbReference type="Pfam" id="PF07727"/>
    </source>
</evidence>
<comment type="caution">
    <text evidence="6">The sequence shown here is derived from an EMBL/GenBank/DDBJ whole genome shotgun (WGS) entry which is preliminary data.</text>
</comment>
<dbReference type="PANTHER" id="PTHR42648">
    <property type="entry name" value="TRANSPOSASE, PUTATIVE-RELATED"/>
    <property type="match status" value="1"/>
</dbReference>
<feature type="compositionally biased region" description="Basic and acidic residues" evidence="3">
    <location>
        <begin position="597"/>
        <end position="606"/>
    </location>
</feature>
<feature type="compositionally biased region" description="Basic and acidic residues" evidence="3">
    <location>
        <begin position="167"/>
        <end position="178"/>
    </location>
</feature>
<sequence length="654" mass="73011">MVRSMMSLTDLPLSFWGYALETAAFTLNRAPSKSVETTPYELWFGKKPKLSFLKVWGCDAYVKKLQPDKLEPKAEKCVFIGYPKETIGYTFYHRSEGKIFVAKNGSFLEKEFLTKEVTGRKVELDEVDEPSLIDQSSAVPEEVPVQPAPIGEEANDDDHETSNEEATEPRRSTRERTTPDWYDPCLNVMIVDDNDEDPATYEEAMMSPDSNKWQEAMKSEMGSMYDNKVWTLVDLPDSRKAVENKWIFKRKTDADGNITVYKARLVAKGFRQIQGVDYDETFSPVAKLKSVRILLAIAAFFDYEIWQMDVKTAFLNGDIEEELYMVQPKGFVDPKNADKPLIKDLLRIGTQFVGYRDYASKAEEKLVEANERANTLTQQLEQSEKARKKAESDAVGARAEADKAKADAAGVEDLRKRLHDAETSLSEHITAQSAREEAILKRIRTQSRFVGCCSYVSKNSMLQLLIDASLDMAGAFLDTVTEDERVEARSNVLLRLARDHGSTFWAHLNGLAKSEAGEVVSGRSAVGEKATATYSRASKNKDKVLSVRKSSRHNKASVNLSALEKAKRLTADKNLDSARELAQASIAAAALRKEKEDQLAAAREAEVQVVEPEEGPPMSADPETAGPSSRSKPKRACAKRPMLSIRNGRGKRAG</sequence>
<feature type="domain" description="Retroviral polymerase SH3-like" evidence="5">
    <location>
        <begin position="58"/>
        <end position="112"/>
    </location>
</feature>
<feature type="compositionally biased region" description="Acidic residues" evidence="3">
    <location>
        <begin position="153"/>
        <end position="166"/>
    </location>
</feature>
<feature type="region of interest" description="Disordered" evidence="3">
    <location>
        <begin position="597"/>
        <end position="654"/>
    </location>
</feature>
<dbReference type="PANTHER" id="PTHR42648:SF27">
    <property type="entry name" value="RNA-DIRECTED DNA POLYMERASE"/>
    <property type="match status" value="1"/>
</dbReference>
<dbReference type="SUPFAM" id="SSF53098">
    <property type="entry name" value="Ribonuclease H-like"/>
    <property type="match status" value="1"/>
</dbReference>
<keyword evidence="7" id="KW-1185">Reference proteome</keyword>
<name>A0AAD8WLK9_LOLMU</name>
<dbReference type="Proteomes" id="UP001231189">
    <property type="component" value="Unassembled WGS sequence"/>
</dbReference>
<dbReference type="InterPro" id="IPR039537">
    <property type="entry name" value="Retrotran_Ty1/copia-like"/>
</dbReference>
<evidence type="ECO:0000256" key="3">
    <source>
        <dbReference type="SAM" id="MobiDB-lite"/>
    </source>
</evidence>
<accession>A0AAD8WLK9</accession>
<evidence type="ECO:0000259" key="5">
    <source>
        <dbReference type="Pfam" id="PF25597"/>
    </source>
</evidence>
<evidence type="ECO:0000256" key="1">
    <source>
        <dbReference type="ARBA" id="ARBA00022723"/>
    </source>
</evidence>
<dbReference type="GO" id="GO:0003676">
    <property type="term" value="F:nucleic acid binding"/>
    <property type="evidence" value="ECO:0007669"/>
    <property type="project" value="InterPro"/>
</dbReference>
<dbReference type="GO" id="GO:0046872">
    <property type="term" value="F:metal ion binding"/>
    <property type="evidence" value="ECO:0007669"/>
    <property type="project" value="UniProtKB-KW"/>
</dbReference>
<dbReference type="Pfam" id="PF07727">
    <property type="entry name" value="RVT_2"/>
    <property type="match status" value="1"/>
</dbReference>
<feature type="region of interest" description="Disordered" evidence="3">
    <location>
        <begin position="378"/>
        <end position="402"/>
    </location>
</feature>
<protein>
    <recommendedName>
        <fullName evidence="8">Retrotransposon protein, putative, Ty1-copia subclass</fullName>
    </recommendedName>
</protein>
<proteinExistence type="predicted"/>
<evidence type="ECO:0000313" key="7">
    <source>
        <dbReference type="Proteomes" id="UP001231189"/>
    </source>
</evidence>
<feature type="compositionally biased region" description="Low complexity" evidence="3">
    <location>
        <begin position="138"/>
        <end position="149"/>
    </location>
</feature>
<evidence type="ECO:0000313" key="6">
    <source>
        <dbReference type="EMBL" id="KAK1664315.1"/>
    </source>
</evidence>
<feature type="domain" description="Reverse transcriptase Ty1/copia-type" evidence="4">
    <location>
        <begin position="227"/>
        <end position="339"/>
    </location>
</feature>
<dbReference type="GO" id="GO:0016787">
    <property type="term" value="F:hydrolase activity"/>
    <property type="evidence" value="ECO:0007669"/>
    <property type="project" value="UniProtKB-KW"/>
</dbReference>
<dbReference type="InterPro" id="IPR013103">
    <property type="entry name" value="RVT_2"/>
</dbReference>
<feature type="compositionally biased region" description="Basic and acidic residues" evidence="3">
    <location>
        <begin position="382"/>
        <end position="392"/>
    </location>
</feature>
<feature type="region of interest" description="Disordered" evidence="3">
    <location>
        <begin position="126"/>
        <end position="178"/>
    </location>
</feature>
<reference evidence="6" key="1">
    <citation type="submission" date="2023-07" db="EMBL/GenBank/DDBJ databases">
        <title>A chromosome-level genome assembly of Lolium multiflorum.</title>
        <authorList>
            <person name="Chen Y."/>
            <person name="Copetti D."/>
            <person name="Kolliker R."/>
            <person name="Studer B."/>
        </authorList>
    </citation>
    <scope>NUCLEOTIDE SEQUENCE</scope>
    <source>
        <strain evidence="6">02402/16</strain>
        <tissue evidence="6">Leaf</tissue>
    </source>
</reference>
<dbReference type="InterPro" id="IPR012337">
    <property type="entry name" value="RNaseH-like_sf"/>
</dbReference>
<organism evidence="6 7">
    <name type="scientific">Lolium multiflorum</name>
    <name type="common">Italian ryegrass</name>
    <name type="synonym">Lolium perenne subsp. multiflorum</name>
    <dbReference type="NCBI Taxonomy" id="4521"/>
    <lineage>
        <taxon>Eukaryota</taxon>
        <taxon>Viridiplantae</taxon>
        <taxon>Streptophyta</taxon>
        <taxon>Embryophyta</taxon>
        <taxon>Tracheophyta</taxon>
        <taxon>Spermatophyta</taxon>
        <taxon>Magnoliopsida</taxon>
        <taxon>Liliopsida</taxon>
        <taxon>Poales</taxon>
        <taxon>Poaceae</taxon>
        <taxon>BOP clade</taxon>
        <taxon>Pooideae</taxon>
        <taxon>Poodae</taxon>
        <taxon>Poeae</taxon>
        <taxon>Poeae Chloroplast Group 2 (Poeae type)</taxon>
        <taxon>Loliodinae</taxon>
        <taxon>Loliinae</taxon>
        <taxon>Lolium</taxon>
    </lineage>
</organism>
<dbReference type="Gene3D" id="3.30.420.10">
    <property type="entry name" value="Ribonuclease H-like superfamily/Ribonuclease H"/>
    <property type="match status" value="1"/>
</dbReference>
<evidence type="ECO:0000256" key="2">
    <source>
        <dbReference type="ARBA" id="ARBA00022801"/>
    </source>
</evidence>